<accession>A0A6A6YHN9</accession>
<evidence type="ECO:0000313" key="2">
    <source>
        <dbReference type="Proteomes" id="UP000504636"/>
    </source>
</evidence>
<organism evidence="1">
    <name type="scientific">Mytilinidion resinicola</name>
    <dbReference type="NCBI Taxonomy" id="574789"/>
    <lineage>
        <taxon>Eukaryota</taxon>
        <taxon>Fungi</taxon>
        <taxon>Dikarya</taxon>
        <taxon>Ascomycota</taxon>
        <taxon>Pezizomycotina</taxon>
        <taxon>Dothideomycetes</taxon>
        <taxon>Pleosporomycetidae</taxon>
        <taxon>Mytilinidiales</taxon>
        <taxon>Mytilinidiaceae</taxon>
        <taxon>Mytilinidion</taxon>
    </lineage>
</organism>
<dbReference type="InterPro" id="IPR038883">
    <property type="entry name" value="AN11006-like"/>
</dbReference>
<proteinExistence type="predicted"/>
<gene>
    <name evidence="1 3" type="ORF">BDZ99DRAFT_522691</name>
</gene>
<dbReference type="Proteomes" id="UP000504636">
    <property type="component" value="Unplaced"/>
</dbReference>
<dbReference type="OrthoDB" id="3510794at2759"/>
<reference evidence="1 3" key="1">
    <citation type="journal article" date="2020" name="Stud. Mycol.">
        <title>101 Dothideomycetes genomes: a test case for predicting lifestyles and emergence of pathogens.</title>
        <authorList>
            <person name="Haridas S."/>
            <person name="Albert R."/>
            <person name="Binder M."/>
            <person name="Bloem J."/>
            <person name="Labutti K."/>
            <person name="Salamov A."/>
            <person name="Andreopoulos B."/>
            <person name="Baker S."/>
            <person name="Barry K."/>
            <person name="Bills G."/>
            <person name="Bluhm B."/>
            <person name="Cannon C."/>
            <person name="Castanera R."/>
            <person name="Culley D."/>
            <person name="Daum C."/>
            <person name="Ezra D."/>
            <person name="Gonzalez J."/>
            <person name="Henrissat B."/>
            <person name="Kuo A."/>
            <person name="Liang C."/>
            <person name="Lipzen A."/>
            <person name="Lutzoni F."/>
            <person name="Magnuson J."/>
            <person name="Mondo S."/>
            <person name="Nolan M."/>
            <person name="Ohm R."/>
            <person name="Pangilinan J."/>
            <person name="Park H.-J."/>
            <person name="Ramirez L."/>
            <person name="Alfaro M."/>
            <person name="Sun H."/>
            <person name="Tritt A."/>
            <person name="Yoshinaga Y."/>
            <person name="Zwiers L.-H."/>
            <person name="Turgeon B."/>
            <person name="Goodwin S."/>
            <person name="Spatafora J."/>
            <person name="Crous P."/>
            <person name="Grigoriev I."/>
        </authorList>
    </citation>
    <scope>NUCLEOTIDE SEQUENCE</scope>
    <source>
        <strain evidence="1 3">CBS 304.34</strain>
    </source>
</reference>
<protein>
    <recommendedName>
        <fullName evidence="4">F-box domain-containing protein</fullName>
    </recommendedName>
</protein>
<dbReference type="EMBL" id="MU003704">
    <property type="protein sequence ID" value="KAF2808098.1"/>
    <property type="molecule type" value="Genomic_DNA"/>
</dbReference>
<evidence type="ECO:0000313" key="1">
    <source>
        <dbReference type="EMBL" id="KAF2808098.1"/>
    </source>
</evidence>
<sequence>MPQAAKPHNRNRKKKRLSRFLALPREIRDEIYYYALDWPNLNNVFKALEEQEKKTEEEHDKLHKSQPRCRIPRPHPQLQTPGLLLVNRQLYTEAIDVLRQKPLIIPGPPPRCYATGFDYGITEVVGEETLQHAPHLTLEIDFLYWPWDHVLETLLDVWSVKQSLKMLVVRVSKKLIAGHVALDLPPESPKYQFSPSRHGYVHATTLSRLLHLSYDVPITMERLEGELFDYRMVNDYTHGVVGPYHSLQ</sequence>
<reference evidence="3" key="2">
    <citation type="submission" date="2020-04" db="EMBL/GenBank/DDBJ databases">
        <authorList>
            <consortium name="NCBI Genome Project"/>
        </authorList>
    </citation>
    <scope>NUCLEOTIDE SEQUENCE</scope>
    <source>
        <strain evidence="3">CBS 304.34</strain>
    </source>
</reference>
<keyword evidence="2" id="KW-1185">Reference proteome</keyword>
<name>A0A6A6YHN9_9PEZI</name>
<evidence type="ECO:0000313" key="3">
    <source>
        <dbReference type="RefSeq" id="XP_033575062.1"/>
    </source>
</evidence>
<dbReference type="PANTHER" id="PTHR42085">
    <property type="entry name" value="F-BOX DOMAIN-CONTAINING PROTEIN"/>
    <property type="match status" value="1"/>
</dbReference>
<reference evidence="3" key="3">
    <citation type="submission" date="2025-04" db="UniProtKB">
        <authorList>
            <consortium name="RefSeq"/>
        </authorList>
    </citation>
    <scope>IDENTIFICATION</scope>
    <source>
        <strain evidence="3">CBS 304.34</strain>
    </source>
</reference>
<dbReference type="AlphaFoldDB" id="A0A6A6YHN9"/>
<evidence type="ECO:0008006" key="4">
    <source>
        <dbReference type="Google" id="ProtNLM"/>
    </source>
</evidence>
<dbReference type="RefSeq" id="XP_033575062.1">
    <property type="nucleotide sequence ID" value="XM_033725719.1"/>
</dbReference>
<dbReference type="GeneID" id="54466612"/>
<dbReference type="PANTHER" id="PTHR42085:SF1">
    <property type="entry name" value="F-BOX DOMAIN-CONTAINING PROTEIN"/>
    <property type="match status" value="1"/>
</dbReference>